<dbReference type="CDD" id="cd00567">
    <property type="entry name" value="ACAD"/>
    <property type="match status" value="1"/>
</dbReference>
<name>A0A495IE22_9MICO</name>
<protein>
    <submittedName>
        <fullName evidence="10">Alkylation response protein AidB-like acyl-CoA dehydrogenase</fullName>
    </submittedName>
</protein>
<keyword evidence="3 6" id="KW-0285">Flavoprotein</keyword>
<dbReference type="InterPro" id="IPR013786">
    <property type="entry name" value="AcylCoA_DH/ox_N"/>
</dbReference>
<dbReference type="AlphaFoldDB" id="A0A495IE22"/>
<evidence type="ECO:0000256" key="5">
    <source>
        <dbReference type="ARBA" id="ARBA00023002"/>
    </source>
</evidence>
<gene>
    <name evidence="10" type="ORF">C8E83_1131</name>
</gene>
<dbReference type="SUPFAM" id="SSF56645">
    <property type="entry name" value="Acyl-CoA dehydrogenase NM domain-like"/>
    <property type="match status" value="1"/>
</dbReference>
<reference evidence="10 11" key="1">
    <citation type="submission" date="2018-10" db="EMBL/GenBank/DDBJ databases">
        <title>Sequencing the genomes of 1000 actinobacteria strains.</title>
        <authorList>
            <person name="Klenk H.-P."/>
        </authorList>
    </citation>
    <scope>NUCLEOTIDE SEQUENCE [LARGE SCALE GENOMIC DNA]</scope>
    <source>
        <strain evidence="10 11">DSM 17894</strain>
    </source>
</reference>
<evidence type="ECO:0000313" key="11">
    <source>
        <dbReference type="Proteomes" id="UP000280008"/>
    </source>
</evidence>
<feature type="domain" description="Acyl-CoA dehydrogenase/oxidase C-terminal" evidence="7">
    <location>
        <begin position="229"/>
        <end position="376"/>
    </location>
</feature>
<evidence type="ECO:0000256" key="3">
    <source>
        <dbReference type="ARBA" id="ARBA00022630"/>
    </source>
</evidence>
<dbReference type="GO" id="GO:0003995">
    <property type="term" value="F:acyl-CoA dehydrogenase activity"/>
    <property type="evidence" value="ECO:0007669"/>
    <property type="project" value="TreeGrafter"/>
</dbReference>
<accession>A0A495IE22</accession>
<dbReference type="PANTHER" id="PTHR43884">
    <property type="entry name" value="ACYL-COA DEHYDROGENASE"/>
    <property type="match status" value="1"/>
</dbReference>
<dbReference type="Pfam" id="PF00441">
    <property type="entry name" value="Acyl-CoA_dh_1"/>
    <property type="match status" value="1"/>
</dbReference>
<dbReference type="EMBL" id="RBKS01000001">
    <property type="protein sequence ID" value="RKR74029.1"/>
    <property type="molecule type" value="Genomic_DNA"/>
</dbReference>
<sequence length="378" mass="40819">MRLTPTQIAYRDAVRELCASLVPDEAARRRLTANDSLLHSEEAATAFAERDLLGVSLPEADGGAGRSFVEECLLLEETARTGVPLMAYSTALTAAQSYLRFGDATHRRTIVESLRHGHAESISFTEPEAGSDLASAQTTARRDGDDWVISGRKTWISFAHLARHLLVLTRTDDTGVRHDGLTLLMVPADAPGVTIRAIPTMGAHMVNDVFLDEVRVAGAAVVGQVGEAWRHLGRGLAVERLIIGAMCVGASQRALDQLVAHVTTRVQFGKPLSKKQAVAHRIADLATEIAVLRSFVYDVAERIDLGEEDALNFEASMAKLKGSETFKKTTLEAVQLMGGYGYGSEFGMEQQLRTAIAPTIYGGANEVQREIVARGLGL</sequence>
<keyword evidence="11" id="KW-1185">Reference proteome</keyword>
<dbReference type="Pfam" id="PF02770">
    <property type="entry name" value="Acyl-CoA_dh_M"/>
    <property type="match status" value="1"/>
</dbReference>
<dbReference type="InterPro" id="IPR009100">
    <property type="entry name" value="AcylCoA_DH/oxidase_NM_dom_sf"/>
</dbReference>
<dbReference type="InterPro" id="IPR046373">
    <property type="entry name" value="Acyl-CoA_Oxase/DH_mid-dom_sf"/>
</dbReference>
<evidence type="ECO:0000256" key="4">
    <source>
        <dbReference type="ARBA" id="ARBA00022827"/>
    </source>
</evidence>
<dbReference type="Gene3D" id="2.40.110.10">
    <property type="entry name" value="Butyryl-CoA Dehydrogenase, subunit A, domain 2"/>
    <property type="match status" value="1"/>
</dbReference>
<dbReference type="InterPro" id="IPR036250">
    <property type="entry name" value="AcylCo_DH-like_C"/>
</dbReference>
<dbReference type="Pfam" id="PF02771">
    <property type="entry name" value="Acyl-CoA_dh_N"/>
    <property type="match status" value="1"/>
</dbReference>
<dbReference type="GO" id="GO:0050660">
    <property type="term" value="F:flavin adenine dinucleotide binding"/>
    <property type="evidence" value="ECO:0007669"/>
    <property type="project" value="InterPro"/>
</dbReference>
<proteinExistence type="inferred from homology"/>
<dbReference type="RefSeq" id="WP_121368819.1">
    <property type="nucleotide sequence ID" value="NZ_RBKS01000001.1"/>
</dbReference>
<feature type="domain" description="Acyl-CoA dehydrogenase/oxidase N-terminal" evidence="9">
    <location>
        <begin position="4"/>
        <end position="114"/>
    </location>
</feature>
<dbReference type="Gene3D" id="1.10.540.10">
    <property type="entry name" value="Acyl-CoA dehydrogenase/oxidase, N-terminal domain"/>
    <property type="match status" value="1"/>
</dbReference>
<evidence type="ECO:0000256" key="2">
    <source>
        <dbReference type="ARBA" id="ARBA00009347"/>
    </source>
</evidence>
<evidence type="ECO:0000256" key="1">
    <source>
        <dbReference type="ARBA" id="ARBA00001974"/>
    </source>
</evidence>
<feature type="domain" description="Acyl-CoA oxidase/dehydrogenase middle" evidence="8">
    <location>
        <begin position="122"/>
        <end position="206"/>
    </location>
</feature>
<evidence type="ECO:0000256" key="6">
    <source>
        <dbReference type="RuleBase" id="RU362125"/>
    </source>
</evidence>
<dbReference type="SUPFAM" id="SSF47203">
    <property type="entry name" value="Acyl-CoA dehydrogenase C-terminal domain-like"/>
    <property type="match status" value="1"/>
</dbReference>
<dbReference type="InterPro" id="IPR037069">
    <property type="entry name" value="AcylCoA_DH/ox_N_sf"/>
</dbReference>
<dbReference type="Proteomes" id="UP000280008">
    <property type="component" value="Unassembled WGS sequence"/>
</dbReference>
<dbReference type="FunFam" id="1.20.140.10:FF:000001">
    <property type="entry name" value="Acyl-CoA dehydrogenase"/>
    <property type="match status" value="1"/>
</dbReference>
<dbReference type="OrthoDB" id="2769798at2"/>
<evidence type="ECO:0000259" key="7">
    <source>
        <dbReference type="Pfam" id="PF00441"/>
    </source>
</evidence>
<keyword evidence="4 6" id="KW-0274">FAD</keyword>
<comment type="cofactor">
    <cofactor evidence="1 6">
        <name>FAD</name>
        <dbReference type="ChEBI" id="CHEBI:57692"/>
    </cofactor>
</comment>
<evidence type="ECO:0000313" key="10">
    <source>
        <dbReference type="EMBL" id="RKR74029.1"/>
    </source>
</evidence>
<keyword evidence="5 6" id="KW-0560">Oxidoreductase</keyword>
<evidence type="ECO:0000259" key="8">
    <source>
        <dbReference type="Pfam" id="PF02770"/>
    </source>
</evidence>
<dbReference type="Gene3D" id="1.20.140.10">
    <property type="entry name" value="Butyryl-CoA Dehydrogenase, subunit A, domain 3"/>
    <property type="match status" value="1"/>
</dbReference>
<evidence type="ECO:0000259" key="9">
    <source>
        <dbReference type="Pfam" id="PF02771"/>
    </source>
</evidence>
<comment type="caution">
    <text evidence="10">The sequence shown here is derived from an EMBL/GenBank/DDBJ whole genome shotgun (WGS) entry which is preliminary data.</text>
</comment>
<dbReference type="PANTHER" id="PTHR43884:SF20">
    <property type="entry name" value="ACYL-COA DEHYDROGENASE FADE28"/>
    <property type="match status" value="1"/>
</dbReference>
<dbReference type="InterPro" id="IPR006091">
    <property type="entry name" value="Acyl-CoA_Oxase/DH_mid-dom"/>
</dbReference>
<dbReference type="InterPro" id="IPR009075">
    <property type="entry name" value="AcylCo_DH/oxidase_C"/>
</dbReference>
<comment type="similarity">
    <text evidence="2 6">Belongs to the acyl-CoA dehydrogenase family.</text>
</comment>
<organism evidence="10 11">
    <name type="scientific">Frondihabitans australicus</name>
    <dbReference type="NCBI Taxonomy" id="386892"/>
    <lineage>
        <taxon>Bacteria</taxon>
        <taxon>Bacillati</taxon>
        <taxon>Actinomycetota</taxon>
        <taxon>Actinomycetes</taxon>
        <taxon>Micrococcales</taxon>
        <taxon>Microbacteriaceae</taxon>
        <taxon>Frondihabitans</taxon>
    </lineage>
</organism>